<evidence type="ECO:0000256" key="1">
    <source>
        <dbReference type="ARBA" id="ARBA00023125"/>
    </source>
</evidence>
<organism evidence="3">
    <name type="scientific">Klebsiella phage PMBT64</name>
    <dbReference type="NCBI Taxonomy" id="3229740"/>
    <lineage>
        <taxon>Viruses</taxon>
        <taxon>Duplodnaviria</taxon>
        <taxon>Heunggongvirae</taxon>
        <taxon>Uroviricota</taxon>
        <taxon>Caudoviricetes</taxon>
    </lineage>
</organism>
<dbReference type="PANTHER" id="PTHR46797">
    <property type="entry name" value="HTH-TYPE TRANSCRIPTIONAL REGULATOR"/>
    <property type="match status" value="1"/>
</dbReference>
<dbReference type="CDD" id="cd00093">
    <property type="entry name" value="HTH_XRE"/>
    <property type="match status" value="1"/>
</dbReference>
<protein>
    <recommendedName>
        <fullName evidence="2">HTH cro/C1-type domain-containing protein</fullName>
    </recommendedName>
</protein>
<dbReference type="GO" id="GO:0003677">
    <property type="term" value="F:DNA binding"/>
    <property type="evidence" value="ECO:0007669"/>
    <property type="project" value="UniProtKB-KW"/>
</dbReference>
<dbReference type="Pfam" id="PF01381">
    <property type="entry name" value="HTH_3"/>
    <property type="match status" value="1"/>
</dbReference>
<dbReference type="SMART" id="SM00530">
    <property type="entry name" value="HTH_XRE"/>
    <property type="match status" value="1"/>
</dbReference>
<dbReference type="EMBL" id="PP926510">
    <property type="protein sequence ID" value="XDJ01080.1"/>
    <property type="molecule type" value="Genomic_DNA"/>
</dbReference>
<dbReference type="InterPro" id="IPR050807">
    <property type="entry name" value="TransReg_Diox_bact_type"/>
</dbReference>
<reference evidence="3" key="1">
    <citation type="submission" date="2024-06" db="EMBL/GenBank/DDBJ databases">
        <title>This phage originates from the Bacteriophage catalogue of the Bacteriophage Competence Centre, Department of Microbiology und Biotechnology, Max Rubner-Institut, Kiel, Germany.</title>
        <authorList>
            <person name="Sprotte S."/>
            <person name="Brinks E."/>
            <person name="Hille F."/>
        </authorList>
    </citation>
    <scope>NUCLEOTIDE SEQUENCE</scope>
</reference>
<feature type="domain" description="HTH cro/C1-type" evidence="2">
    <location>
        <begin position="7"/>
        <end position="61"/>
    </location>
</feature>
<evidence type="ECO:0000259" key="2">
    <source>
        <dbReference type="PROSITE" id="PS50943"/>
    </source>
</evidence>
<keyword evidence="1" id="KW-0238">DNA-binding</keyword>
<dbReference type="Gene3D" id="1.10.260.40">
    <property type="entry name" value="lambda repressor-like DNA-binding domains"/>
    <property type="match status" value="1"/>
</dbReference>
<dbReference type="InterPro" id="IPR010982">
    <property type="entry name" value="Lambda_DNA-bd_dom_sf"/>
</dbReference>
<dbReference type="PANTHER" id="PTHR46797:SF1">
    <property type="entry name" value="METHYLPHOSPHONATE SYNTHASE"/>
    <property type="match status" value="1"/>
</dbReference>
<dbReference type="SUPFAM" id="SSF47413">
    <property type="entry name" value="lambda repressor-like DNA-binding domains"/>
    <property type="match status" value="1"/>
</dbReference>
<dbReference type="PROSITE" id="PS50943">
    <property type="entry name" value="HTH_CROC1"/>
    <property type="match status" value="1"/>
</dbReference>
<dbReference type="InterPro" id="IPR001387">
    <property type="entry name" value="Cro/C1-type_HTH"/>
</dbReference>
<proteinExistence type="predicted"/>
<evidence type="ECO:0000313" key="3">
    <source>
        <dbReference type="EMBL" id="XDJ01080.1"/>
    </source>
</evidence>
<name>A0AB39C2T0_9CAUD</name>
<dbReference type="GO" id="GO:0003700">
    <property type="term" value="F:DNA-binding transcription factor activity"/>
    <property type="evidence" value="ECO:0007669"/>
    <property type="project" value="TreeGrafter"/>
</dbReference>
<accession>A0AB39C2T0</accession>
<sequence length="69" mass="7798">MKVKLKLNEYREKAGLSQRALAKEAGLAQCLVCQYNNGKVMPSIETMVRLAKPLGIKWHELVIIEGEEE</sequence>